<dbReference type="InterPro" id="IPR039421">
    <property type="entry name" value="Type_1_exporter"/>
</dbReference>
<organism evidence="7 8">
    <name type="scientific">Dibothriocephalus latus</name>
    <name type="common">Fish tapeworm</name>
    <name type="synonym">Diphyllobothrium latum</name>
    <dbReference type="NCBI Taxonomy" id="60516"/>
    <lineage>
        <taxon>Eukaryota</taxon>
        <taxon>Metazoa</taxon>
        <taxon>Spiralia</taxon>
        <taxon>Lophotrochozoa</taxon>
        <taxon>Platyhelminthes</taxon>
        <taxon>Cestoda</taxon>
        <taxon>Eucestoda</taxon>
        <taxon>Diphyllobothriidea</taxon>
        <taxon>Diphyllobothriidae</taxon>
        <taxon>Dibothriocephalus</taxon>
    </lineage>
</organism>
<dbReference type="PROSITE" id="PS50929">
    <property type="entry name" value="ABC_TM1F"/>
    <property type="match status" value="1"/>
</dbReference>
<proteinExistence type="predicted"/>
<dbReference type="OrthoDB" id="6500128at2759"/>
<dbReference type="PANTHER" id="PTHR24221:SF503">
    <property type="entry name" value="MITOCHONDRIAL POTASSIUM CHANNEL ATP-BINDING SUBUNIT"/>
    <property type="match status" value="1"/>
</dbReference>
<gene>
    <name evidence="7" type="ORF">DILT_LOCUS11239</name>
</gene>
<dbReference type="GO" id="GO:0005524">
    <property type="term" value="F:ATP binding"/>
    <property type="evidence" value="ECO:0007669"/>
    <property type="project" value="InterPro"/>
</dbReference>
<keyword evidence="4 5" id="KW-0472">Membrane</keyword>
<keyword evidence="2 5" id="KW-0812">Transmembrane</keyword>
<dbReference type="GO" id="GO:0016020">
    <property type="term" value="C:membrane"/>
    <property type="evidence" value="ECO:0007669"/>
    <property type="project" value="UniProtKB-SubCell"/>
</dbReference>
<evidence type="ECO:0000313" key="8">
    <source>
        <dbReference type="Proteomes" id="UP000281553"/>
    </source>
</evidence>
<keyword evidence="3 5" id="KW-1133">Transmembrane helix</keyword>
<feature type="domain" description="ABC transmembrane type-1" evidence="6">
    <location>
        <begin position="42"/>
        <end position="203"/>
    </location>
</feature>
<feature type="transmembrane region" description="Helical" evidence="5">
    <location>
        <begin position="61"/>
        <end position="79"/>
    </location>
</feature>
<evidence type="ECO:0000256" key="2">
    <source>
        <dbReference type="ARBA" id="ARBA00022692"/>
    </source>
</evidence>
<evidence type="ECO:0000256" key="5">
    <source>
        <dbReference type="SAM" id="Phobius"/>
    </source>
</evidence>
<name>A0A3P7LZB5_DIBLA</name>
<dbReference type="AlphaFoldDB" id="A0A3P7LZB5"/>
<evidence type="ECO:0000313" key="7">
    <source>
        <dbReference type="EMBL" id="VDN15408.1"/>
    </source>
</evidence>
<evidence type="ECO:0000259" key="6">
    <source>
        <dbReference type="PROSITE" id="PS50929"/>
    </source>
</evidence>
<dbReference type="GO" id="GO:0140359">
    <property type="term" value="F:ABC-type transporter activity"/>
    <property type="evidence" value="ECO:0007669"/>
    <property type="project" value="InterPro"/>
</dbReference>
<keyword evidence="8" id="KW-1185">Reference proteome</keyword>
<dbReference type="Proteomes" id="UP000281553">
    <property type="component" value="Unassembled WGS sequence"/>
</dbReference>
<dbReference type="Pfam" id="PF00664">
    <property type="entry name" value="ABC_membrane"/>
    <property type="match status" value="1"/>
</dbReference>
<reference evidence="7 8" key="1">
    <citation type="submission" date="2018-11" db="EMBL/GenBank/DDBJ databases">
        <authorList>
            <consortium name="Pathogen Informatics"/>
        </authorList>
    </citation>
    <scope>NUCLEOTIDE SEQUENCE [LARGE SCALE GENOMIC DNA]</scope>
</reference>
<dbReference type="Gene3D" id="1.20.1560.10">
    <property type="entry name" value="ABC transporter type 1, transmembrane domain"/>
    <property type="match status" value="1"/>
</dbReference>
<dbReference type="PANTHER" id="PTHR24221">
    <property type="entry name" value="ATP-BINDING CASSETTE SUB-FAMILY B"/>
    <property type="match status" value="1"/>
</dbReference>
<accession>A0A3P7LZB5</accession>
<evidence type="ECO:0000256" key="1">
    <source>
        <dbReference type="ARBA" id="ARBA00004141"/>
    </source>
</evidence>
<dbReference type="EMBL" id="UYRU01062418">
    <property type="protein sequence ID" value="VDN15408.1"/>
    <property type="molecule type" value="Genomic_DNA"/>
</dbReference>
<dbReference type="SUPFAM" id="SSF90123">
    <property type="entry name" value="ABC transporter transmembrane region"/>
    <property type="match status" value="1"/>
</dbReference>
<comment type="subcellular location">
    <subcellularLocation>
        <location evidence="1">Membrane</location>
        <topology evidence="1">Multi-pass membrane protein</topology>
    </subcellularLocation>
</comment>
<evidence type="ECO:0000256" key="3">
    <source>
        <dbReference type="ARBA" id="ARBA00022989"/>
    </source>
</evidence>
<dbReference type="InterPro" id="IPR011527">
    <property type="entry name" value="ABC1_TM_dom"/>
</dbReference>
<dbReference type="InterPro" id="IPR036640">
    <property type="entry name" value="ABC1_TM_sf"/>
</dbReference>
<protein>
    <recommendedName>
        <fullName evidence="6">ABC transmembrane type-1 domain-containing protein</fullName>
    </recommendedName>
</protein>
<evidence type="ECO:0000256" key="4">
    <source>
        <dbReference type="ARBA" id="ARBA00023136"/>
    </source>
</evidence>
<sequence length="211" mass="22757">MAVGSGILEPCFAIVYAETFDLYIEPLFNKRIPSRAKLLAANRLATEVPCLRKVSGERGGVIIEGLVLVLVSLILAFYFSWQLALVNLAFLPPLALFGALQAQDMVSSVGANVVAGSEIVQESVSAHRTVASLAVQMHFYSAFREKFLGARRGKKKSNIVYSIISAVAQGVQFFQSAAVYYAGAKLIDNDTLTSADLFRYVGLKQVSSGIA</sequence>